<sequence length="485" mass="49030">MLDRRTWQLATIAAVAGLALSAGAVAAAGPWDSGQRKAERVRAASQDPAGASQAHGAGKGGAHHVPPAGSVPAPAPSAPGVLTALGAPVPPPARSGLADALDPLLRDPELGTLRTTASVIDTATGTQVYGKGDADGMIPASTIKIATTAAALLALGPDHRIATTVTAAPDGKKTVLVGGGDPTLDRDALASLADDTVRALRDRGAEETELSYDATLYEGPELHPISPNENISPVSPLMIEEGRLDGSRSGPAPRSTDPAGDAARAFAEMLRERGVETKGAISPGKGPGNAEPVARALSAPLSVLVERTLTHSDNDIAEALARQTALASDEPAGFEGAGKAVESRLKKLRLPLSGARFADGSGLDRDNRMSAALLSGLLARAADPARPELRPVLTGLPVAGFSGTLRHRYAEDSPGTGMVRAKTGTLSGVHTLAGTVVDADGRLLSFAFLTSGTTGPDTAQSALDRLASTIANCGCGPSSGRPGRT</sequence>
<dbReference type="NCBIfam" id="TIGR00666">
    <property type="entry name" value="PBP4"/>
    <property type="match status" value="1"/>
</dbReference>
<evidence type="ECO:0000313" key="5">
    <source>
        <dbReference type="EMBL" id="MFF3339694.1"/>
    </source>
</evidence>
<evidence type="ECO:0000256" key="1">
    <source>
        <dbReference type="ARBA" id="ARBA00006096"/>
    </source>
</evidence>
<evidence type="ECO:0000256" key="3">
    <source>
        <dbReference type="SAM" id="MobiDB-lite"/>
    </source>
</evidence>
<reference evidence="5 6" key="1">
    <citation type="submission" date="2024-10" db="EMBL/GenBank/DDBJ databases">
        <title>The Natural Products Discovery Center: Release of the First 8490 Sequenced Strains for Exploring Actinobacteria Biosynthetic Diversity.</title>
        <authorList>
            <person name="Kalkreuter E."/>
            <person name="Kautsar S.A."/>
            <person name="Yang D."/>
            <person name="Bader C.D."/>
            <person name="Teijaro C.N."/>
            <person name="Fluegel L."/>
            <person name="Davis C.M."/>
            <person name="Simpson J.R."/>
            <person name="Lauterbach L."/>
            <person name="Steele A.D."/>
            <person name="Gui C."/>
            <person name="Meng S."/>
            <person name="Li G."/>
            <person name="Viehrig K."/>
            <person name="Ye F."/>
            <person name="Su P."/>
            <person name="Kiefer A.F."/>
            <person name="Nichols A."/>
            <person name="Cepeda A.J."/>
            <person name="Yan W."/>
            <person name="Fan B."/>
            <person name="Jiang Y."/>
            <person name="Adhikari A."/>
            <person name="Zheng C.-J."/>
            <person name="Schuster L."/>
            <person name="Cowan T.M."/>
            <person name="Smanski M.J."/>
            <person name="Chevrette M.G."/>
            <person name="De Carvalho L.P.S."/>
            <person name="Shen B."/>
        </authorList>
    </citation>
    <scope>NUCLEOTIDE SEQUENCE [LARGE SCALE GENOMIC DNA]</scope>
    <source>
        <strain evidence="5 6">NPDC003029</strain>
    </source>
</reference>
<feature type="signal peptide" evidence="4">
    <location>
        <begin position="1"/>
        <end position="26"/>
    </location>
</feature>
<evidence type="ECO:0000313" key="6">
    <source>
        <dbReference type="Proteomes" id="UP001601976"/>
    </source>
</evidence>
<dbReference type="SUPFAM" id="SSF56601">
    <property type="entry name" value="beta-lactamase/transpeptidase-like"/>
    <property type="match status" value="1"/>
</dbReference>
<name>A0ABW6RGF3_9ACTN</name>
<keyword evidence="2 5" id="KW-0378">Hydrolase</keyword>
<dbReference type="GO" id="GO:0009002">
    <property type="term" value="F:serine-type D-Ala-D-Ala carboxypeptidase activity"/>
    <property type="evidence" value="ECO:0007669"/>
    <property type="project" value="UniProtKB-EC"/>
</dbReference>
<feature type="region of interest" description="Disordered" evidence="3">
    <location>
        <begin position="30"/>
        <end position="76"/>
    </location>
</feature>
<comment type="caution">
    <text evidence="5">The sequence shown here is derived from an EMBL/GenBank/DDBJ whole genome shotgun (WGS) entry which is preliminary data.</text>
</comment>
<keyword evidence="5" id="KW-0121">Carboxypeptidase</keyword>
<dbReference type="PRINTS" id="PR00922">
    <property type="entry name" value="DADACBPTASE3"/>
</dbReference>
<evidence type="ECO:0000256" key="4">
    <source>
        <dbReference type="SAM" id="SignalP"/>
    </source>
</evidence>
<dbReference type="Pfam" id="PF02113">
    <property type="entry name" value="Peptidase_S13"/>
    <property type="match status" value="2"/>
</dbReference>
<keyword evidence="5" id="KW-0645">Protease</keyword>
<feature type="chain" id="PRO_5045419953" evidence="4">
    <location>
        <begin position="27"/>
        <end position="485"/>
    </location>
</feature>
<protein>
    <submittedName>
        <fullName evidence="5">D-alanyl-D-alanine carboxypeptidase/D-alanyl-D-alanine-endopeptidase</fullName>
        <ecNumber evidence="5">3.4.16.4</ecNumber>
    </submittedName>
</protein>
<dbReference type="EC" id="3.4.16.4" evidence="5"/>
<dbReference type="InterPro" id="IPR012338">
    <property type="entry name" value="Beta-lactam/transpept-like"/>
</dbReference>
<proteinExistence type="inferred from homology"/>
<comment type="similarity">
    <text evidence="1">Belongs to the peptidase S13 family.</text>
</comment>
<evidence type="ECO:0000256" key="2">
    <source>
        <dbReference type="ARBA" id="ARBA00022801"/>
    </source>
</evidence>
<accession>A0ABW6RGF3</accession>
<dbReference type="EMBL" id="JBIAPK010000003">
    <property type="protein sequence ID" value="MFF3339694.1"/>
    <property type="molecule type" value="Genomic_DNA"/>
</dbReference>
<dbReference type="PANTHER" id="PTHR30023">
    <property type="entry name" value="D-ALANYL-D-ALANINE CARBOXYPEPTIDASE"/>
    <property type="match status" value="1"/>
</dbReference>
<dbReference type="PANTHER" id="PTHR30023:SF0">
    <property type="entry name" value="PENICILLIN-SENSITIVE CARBOXYPEPTIDASE A"/>
    <property type="match status" value="1"/>
</dbReference>
<organism evidence="5 6">
    <name type="scientific">Streptomyces flavidovirens</name>
    <dbReference type="NCBI Taxonomy" id="67298"/>
    <lineage>
        <taxon>Bacteria</taxon>
        <taxon>Bacillati</taxon>
        <taxon>Actinomycetota</taxon>
        <taxon>Actinomycetes</taxon>
        <taxon>Kitasatosporales</taxon>
        <taxon>Streptomycetaceae</taxon>
        <taxon>Streptomyces</taxon>
    </lineage>
</organism>
<dbReference type="InterPro" id="IPR000667">
    <property type="entry name" value="Peptidase_S13"/>
</dbReference>
<dbReference type="Proteomes" id="UP001601976">
    <property type="component" value="Unassembled WGS sequence"/>
</dbReference>
<feature type="compositionally biased region" description="Low complexity" evidence="3">
    <location>
        <begin position="63"/>
        <end position="72"/>
    </location>
</feature>
<keyword evidence="4" id="KW-0732">Signal</keyword>
<dbReference type="Gene3D" id="3.40.710.10">
    <property type="entry name" value="DD-peptidase/beta-lactamase superfamily"/>
    <property type="match status" value="2"/>
</dbReference>
<keyword evidence="6" id="KW-1185">Reference proteome</keyword>
<dbReference type="RefSeq" id="WP_387895618.1">
    <property type="nucleotide sequence ID" value="NZ_JBIAPK010000003.1"/>
</dbReference>
<gene>
    <name evidence="5" type="primary">dacB</name>
    <name evidence="5" type="ORF">ACFYWW_13315</name>
</gene>